<dbReference type="PANTHER" id="PTHR26379:SF229">
    <property type="entry name" value="BTB_POZ AND MATH DOMAIN-CONTAINING PROTEIN 5-RELATED"/>
    <property type="match status" value="1"/>
</dbReference>
<feature type="domain" description="BTB" evidence="4">
    <location>
        <begin position="191"/>
        <end position="283"/>
    </location>
</feature>
<dbReference type="PROSITE" id="PS50144">
    <property type="entry name" value="MATH"/>
    <property type="match status" value="1"/>
</dbReference>
<dbReference type="InterPro" id="IPR002083">
    <property type="entry name" value="MATH/TRAF_dom"/>
</dbReference>
<dbReference type="Gene3D" id="3.30.710.10">
    <property type="entry name" value="Potassium Channel Kv1.1, Chain A"/>
    <property type="match status" value="1"/>
</dbReference>
<sequence length="417" mass="46132">MAETPNQTSPTRSSSVTETVNGSHKFVIQGYSMAKGMGVGKHLASEEFTVGGYKWAIYFYPDGKNPEDNSTYVSVFIALASEGTDVRALFELTLMDQSGKGKHKVHSHFDRSLESGPYTLKYRGSMWGYKRFFRRAMLETSDYLRDDCLKINCTVGVVVSAIDCSRLHSIQVPDSDIGSDIGMLLENMEGFDITFNVSGEKFHAHKLVLAARSPKFQSELLEGVDTEVEEVMVPDMEPKVFKVDEMTCLFISMMGKVENMIIFFDSRQALLHFIYRDALAENELIASSSCSTSVVADTLTAKLLAAADHYDLERLKRICESHLCKDISVDSVTQVLSLADRYNAAELKDVCLKFAAENLAAVMRSDGFEYLKENCPSLQSVAGCDEDCSNGGGKSGSVWAQLTDGGDNSGRRVRQRT</sequence>
<comment type="caution">
    <text evidence="6">The sequence shown here is derived from an EMBL/GenBank/DDBJ whole genome shotgun (WGS) entry which is preliminary data.</text>
</comment>
<dbReference type="InterPro" id="IPR011333">
    <property type="entry name" value="SKP1/BTB/POZ_sf"/>
</dbReference>
<organism evidence="6">
    <name type="scientific">Salvia splendens</name>
    <name type="common">Scarlet sage</name>
    <dbReference type="NCBI Taxonomy" id="180675"/>
    <lineage>
        <taxon>Eukaryota</taxon>
        <taxon>Viridiplantae</taxon>
        <taxon>Streptophyta</taxon>
        <taxon>Embryophyta</taxon>
        <taxon>Tracheophyta</taxon>
        <taxon>Spermatophyta</taxon>
        <taxon>Magnoliopsida</taxon>
        <taxon>eudicotyledons</taxon>
        <taxon>Gunneridae</taxon>
        <taxon>Pentapetalae</taxon>
        <taxon>asterids</taxon>
        <taxon>lamiids</taxon>
        <taxon>Lamiales</taxon>
        <taxon>Lamiaceae</taxon>
        <taxon>Nepetoideae</taxon>
        <taxon>Mentheae</taxon>
        <taxon>Salviinae</taxon>
        <taxon>Salvia</taxon>
        <taxon>Salvia subgen. Calosphace</taxon>
        <taxon>core Calosphace</taxon>
    </lineage>
</organism>
<dbReference type="SMART" id="SM00225">
    <property type="entry name" value="BTB"/>
    <property type="match status" value="1"/>
</dbReference>
<dbReference type="Pfam" id="PF22486">
    <property type="entry name" value="MATH_2"/>
    <property type="match status" value="1"/>
</dbReference>
<dbReference type="PROSITE" id="PS50097">
    <property type="entry name" value="BTB"/>
    <property type="match status" value="1"/>
</dbReference>
<dbReference type="Gene3D" id="2.60.210.10">
    <property type="entry name" value="Apoptosis, Tumor Necrosis Factor Receptor Associated Protein 2, Chain A"/>
    <property type="match status" value="1"/>
</dbReference>
<dbReference type="InterPro" id="IPR045005">
    <property type="entry name" value="BPM1-6"/>
</dbReference>
<evidence type="ECO:0000256" key="2">
    <source>
        <dbReference type="ARBA" id="ARBA00004906"/>
    </source>
</evidence>
<keyword evidence="7" id="KW-1185">Reference proteome</keyword>
<feature type="domain" description="MATH" evidence="5">
    <location>
        <begin position="21"/>
        <end position="155"/>
    </location>
</feature>
<evidence type="ECO:0000259" key="4">
    <source>
        <dbReference type="PROSITE" id="PS50097"/>
    </source>
</evidence>
<gene>
    <name evidence="6" type="ORF">SASPL_104319</name>
</gene>
<dbReference type="FunFam" id="2.60.210.10:FF:000012">
    <property type="entry name" value="BTB/POZ and MATH domain-containing protein 4"/>
    <property type="match status" value="1"/>
</dbReference>
<proteinExistence type="inferred from homology"/>
<dbReference type="Pfam" id="PF00651">
    <property type="entry name" value="BTB"/>
    <property type="match status" value="2"/>
</dbReference>
<dbReference type="GO" id="GO:0071472">
    <property type="term" value="P:cellular response to salt stress"/>
    <property type="evidence" value="ECO:0007669"/>
    <property type="project" value="UniProtKB-ARBA"/>
</dbReference>
<dbReference type="GO" id="GO:0016567">
    <property type="term" value="P:protein ubiquitination"/>
    <property type="evidence" value="ECO:0007669"/>
    <property type="project" value="InterPro"/>
</dbReference>
<dbReference type="Pfam" id="PF24570">
    <property type="entry name" value="BACK_BPM_SPOP"/>
    <property type="match status" value="1"/>
</dbReference>
<evidence type="ECO:0000313" key="7">
    <source>
        <dbReference type="Proteomes" id="UP000298416"/>
    </source>
</evidence>
<dbReference type="InterPro" id="IPR056423">
    <property type="entry name" value="BACK_BPM_SPOP"/>
</dbReference>
<protein>
    <recommendedName>
        <fullName evidence="8">Speckle-type POZ protein</fullName>
    </recommendedName>
</protein>
<reference evidence="6" key="1">
    <citation type="submission" date="2018-01" db="EMBL/GenBank/DDBJ databases">
        <authorList>
            <person name="Mao J.F."/>
        </authorList>
    </citation>
    <scope>NUCLEOTIDE SEQUENCE</scope>
    <source>
        <strain evidence="6">Huo1</strain>
        <tissue evidence="6">Leaf</tissue>
    </source>
</reference>
<name>A0A8X9A8Z1_SALSN</name>
<dbReference type="InterPro" id="IPR008974">
    <property type="entry name" value="TRAF-like"/>
</dbReference>
<comment type="function">
    <text evidence="1">May act as a substrate-specific adapter of an E3 ubiquitin-protein ligase complex (CUL3-RBX1-BTB) which mediates the ubiquitination and subsequent proteasomal degradation of target proteins.</text>
</comment>
<comment type="similarity">
    <text evidence="3">Belongs to the Tdpoz family.</text>
</comment>
<comment type="pathway">
    <text evidence="2">Protein modification; protein ubiquitination.</text>
</comment>
<evidence type="ECO:0000256" key="3">
    <source>
        <dbReference type="ARBA" id="ARBA00010846"/>
    </source>
</evidence>
<accession>A0A8X9A8Z1</accession>
<evidence type="ECO:0000259" key="5">
    <source>
        <dbReference type="PROSITE" id="PS50144"/>
    </source>
</evidence>
<dbReference type="InterPro" id="IPR000210">
    <property type="entry name" value="BTB/POZ_dom"/>
</dbReference>
<dbReference type="SUPFAM" id="SSF49599">
    <property type="entry name" value="TRAF domain-like"/>
    <property type="match status" value="1"/>
</dbReference>
<dbReference type="CDD" id="cd14736">
    <property type="entry name" value="BACK_AtBPM-like"/>
    <property type="match status" value="1"/>
</dbReference>
<dbReference type="SUPFAM" id="SSF54695">
    <property type="entry name" value="POZ domain"/>
    <property type="match status" value="1"/>
</dbReference>
<dbReference type="EMBL" id="PNBA02000002">
    <property type="protein sequence ID" value="KAG6432733.1"/>
    <property type="molecule type" value="Genomic_DNA"/>
</dbReference>
<evidence type="ECO:0008006" key="8">
    <source>
        <dbReference type="Google" id="ProtNLM"/>
    </source>
</evidence>
<evidence type="ECO:0000256" key="1">
    <source>
        <dbReference type="ARBA" id="ARBA00002668"/>
    </source>
</evidence>
<dbReference type="InterPro" id="IPR034090">
    <property type="entry name" value="BPM_C"/>
</dbReference>
<dbReference type="Proteomes" id="UP000298416">
    <property type="component" value="Unassembled WGS sequence"/>
</dbReference>
<dbReference type="SMART" id="SM00061">
    <property type="entry name" value="MATH"/>
    <property type="match status" value="1"/>
</dbReference>
<dbReference type="CDD" id="cd18280">
    <property type="entry name" value="BTB_POZ_BPM_plant"/>
    <property type="match status" value="1"/>
</dbReference>
<dbReference type="Gene3D" id="1.25.40.420">
    <property type="match status" value="1"/>
</dbReference>
<dbReference type="PANTHER" id="PTHR26379">
    <property type="entry name" value="BTB/POZ AND MATH DOMAIN-CONTAINING PROTEIN 1"/>
    <property type="match status" value="1"/>
</dbReference>
<reference evidence="6" key="2">
    <citation type="submission" date="2020-08" db="EMBL/GenBank/DDBJ databases">
        <title>Plant Genome Project.</title>
        <authorList>
            <person name="Zhang R.-G."/>
        </authorList>
    </citation>
    <scope>NUCLEOTIDE SEQUENCE</scope>
    <source>
        <strain evidence="6">Huo1</strain>
        <tissue evidence="6">Leaf</tissue>
    </source>
</reference>
<dbReference type="CDD" id="cd00121">
    <property type="entry name" value="MATH"/>
    <property type="match status" value="1"/>
</dbReference>
<dbReference type="AlphaFoldDB" id="A0A8X9A8Z1"/>
<evidence type="ECO:0000313" key="6">
    <source>
        <dbReference type="EMBL" id="KAG6432733.1"/>
    </source>
</evidence>